<evidence type="ECO:0000256" key="4">
    <source>
        <dbReference type="ARBA" id="ARBA00022842"/>
    </source>
</evidence>
<dbReference type="CDD" id="cd10807">
    <property type="entry name" value="YdjC_like_3"/>
    <property type="match status" value="1"/>
</dbReference>
<dbReference type="GO" id="GO:0005975">
    <property type="term" value="P:carbohydrate metabolic process"/>
    <property type="evidence" value="ECO:0007669"/>
    <property type="project" value="InterPro"/>
</dbReference>
<name>A0A4Q1HF30_9BURK</name>
<proteinExistence type="predicted"/>
<dbReference type="GO" id="GO:0019213">
    <property type="term" value="F:deacetylase activity"/>
    <property type="evidence" value="ECO:0007669"/>
    <property type="project" value="TreeGrafter"/>
</dbReference>
<protein>
    <recommendedName>
        <fullName evidence="8">ChbG/HpnK family deacetylase</fullName>
    </recommendedName>
</protein>
<evidence type="ECO:0000256" key="5">
    <source>
        <dbReference type="ARBA" id="ARBA00023277"/>
    </source>
</evidence>
<dbReference type="GO" id="GO:0046872">
    <property type="term" value="F:metal ion binding"/>
    <property type="evidence" value="ECO:0007669"/>
    <property type="project" value="UniProtKB-KW"/>
</dbReference>
<dbReference type="Gene3D" id="3.20.20.370">
    <property type="entry name" value="Glycoside hydrolase/deacetylase"/>
    <property type="match status" value="1"/>
</dbReference>
<evidence type="ECO:0008006" key="8">
    <source>
        <dbReference type="Google" id="ProtNLM"/>
    </source>
</evidence>
<dbReference type="PANTHER" id="PTHR31609:SF1">
    <property type="entry name" value="CARBOHYDRATE DEACETYLASE"/>
    <property type="match status" value="1"/>
</dbReference>
<reference evidence="6 7" key="1">
    <citation type="journal article" date="2017" name="Int. J. Syst. Evol. Microbiol.">
        <title>Achromobacter aloeverae sp. nov., isolated from the root of Aloe vera (L.) Burm.f.</title>
        <authorList>
            <person name="Kuncharoen N."/>
            <person name="Muramatsu Y."/>
            <person name="Shibata C."/>
            <person name="Kamakura Y."/>
            <person name="Nakagawa Y."/>
            <person name="Tanasupawat S."/>
        </authorList>
    </citation>
    <scope>NUCLEOTIDE SEQUENCE [LARGE SCALE GENOMIC DNA]</scope>
    <source>
        <strain evidence="6 7">AVA-1</strain>
    </source>
</reference>
<accession>A0A4Q1HF30</accession>
<organism evidence="6 7">
    <name type="scientific">Achromobacter aloeverae</name>
    <dbReference type="NCBI Taxonomy" id="1750518"/>
    <lineage>
        <taxon>Bacteria</taxon>
        <taxon>Pseudomonadati</taxon>
        <taxon>Pseudomonadota</taxon>
        <taxon>Betaproteobacteria</taxon>
        <taxon>Burkholderiales</taxon>
        <taxon>Alcaligenaceae</taxon>
        <taxon>Achromobacter</taxon>
    </lineage>
</organism>
<dbReference type="InterPro" id="IPR011330">
    <property type="entry name" value="Glyco_hydro/deAcase_b/a-brl"/>
</dbReference>
<keyword evidence="5" id="KW-0119">Carbohydrate metabolism</keyword>
<dbReference type="OrthoDB" id="5295855at2"/>
<dbReference type="AlphaFoldDB" id="A0A4Q1HF30"/>
<keyword evidence="4" id="KW-0460">Magnesium</keyword>
<keyword evidence="3" id="KW-0378">Hydrolase</keyword>
<evidence type="ECO:0000256" key="2">
    <source>
        <dbReference type="ARBA" id="ARBA00022723"/>
    </source>
</evidence>
<evidence type="ECO:0000256" key="3">
    <source>
        <dbReference type="ARBA" id="ARBA00022801"/>
    </source>
</evidence>
<comment type="caution">
    <text evidence="6">The sequence shown here is derived from an EMBL/GenBank/DDBJ whole genome shotgun (WGS) entry which is preliminary data.</text>
</comment>
<dbReference type="SUPFAM" id="SSF88713">
    <property type="entry name" value="Glycoside hydrolase/deacetylase"/>
    <property type="match status" value="1"/>
</dbReference>
<keyword evidence="7" id="KW-1185">Reference proteome</keyword>
<dbReference type="Pfam" id="PF04794">
    <property type="entry name" value="YdjC"/>
    <property type="match status" value="1"/>
</dbReference>
<evidence type="ECO:0000313" key="7">
    <source>
        <dbReference type="Proteomes" id="UP000290849"/>
    </source>
</evidence>
<sequence length="269" mass="29462">MNTAIDEGILALARKRRLSAVGCMTHAPAFQQDARRLAQLDVDAGVHLNFTEALGQPGLYLPLSQLIARSYARTLDVPRLARQIERQLDAFEAAMGRRPDFIDGHQHVHQLPQIRDALLQTIARRYGADAPWVRCSAPGRQAGLPAALRWKARVIGALGAYRFGRAAAAAGLRTNRRLLGVYDFQGGSAAYAALVPLWLENMRDGDLLMCHPAMPYPGDTDMAAQRGAEFQVLNDAGFAEALLRKGLRVARMLPGDDQASMTLRVKASR</sequence>
<keyword evidence="2" id="KW-0479">Metal-binding</keyword>
<dbReference type="PANTHER" id="PTHR31609">
    <property type="entry name" value="YDJC DEACETYLASE FAMILY MEMBER"/>
    <property type="match status" value="1"/>
</dbReference>
<gene>
    <name evidence="6" type="ORF">C7R54_23740</name>
</gene>
<comment type="cofactor">
    <cofactor evidence="1">
        <name>Mg(2+)</name>
        <dbReference type="ChEBI" id="CHEBI:18420"/>
    </cofactor>
</comment>
<dbReference type="EMBL" id="PYAL01000008">
    <property type="protein sequence ID" value="RXN84407.1"/>
    <property type="molecule type" value="Genomic_DNA"/>
</dbReference>
<dbReference type="Proteomes" id="UP000290849">
    <property type="component" value="Unassembled WGS sequence"/>
</dbReference>
<evidence type="ECO:0000313" key="6">
    <source>
        <dbReference type="EMBL" id="RXN84407.1"/>
    </source>
</evidence>
<dbReference type="InterPro" id="IPR006879">
    <property type="entry name" value="YdjC-like"/>
</dbReference>
<dbReference type="GO" id="GO:0016787">
    <property type="term" value="F:hydrolase activity"/>
    <property type="evidence" value="ECO:0007669"/>
    <property type="project" value="UniProtKB-KW"/>
</dbReference>
<evidence type="ECO:0000256" key="1">
    <source>
        <dbReference type="ARBA" id="ARBA00001946"/>
    </source>
</evidence>